<dbReference type="SMART" id="SM00906">
    <property type="entry name" value="Fungal_trans"/>
    <property type="match status" value="1"/>
</dbReference>
<feature type="region of interest" description="Disordered" evidence="2">
    <location>
        <begin position="784"/>
        <end position="812"/>
    </location>
</feature>
<feature type="region of interest" description="Disordered" evidence="2">
    <location>
        <begin position="689"/>
        <end position="710"/>
    </location>
</feature>
<reference evidence="4" key="1">
    <citation type="submission" date="2022-08" db="EMBL/GenBank/DDBJ databases">
        <authorList>
            <consortium name="DOE Joint Genome Institute"/>
            <person name="Min B."/>
            <person name="Riley R."/>
            <person name="Sierra-Patev S."/>
            <person name="Naranjo-Ortiz M."/>
            <person name="Looney B."/>
            <person name="Konkel Z."/>
            <person name="Slot J.C."/>
            <person name="Sakamoto Y."/>
            <person name="Steenwyk J.L."/>
            <person name="Rokas A."/>
            <person name="Carro J."/>
            <person name="Camarero S."/>
            <person name="Ferreira P."/>
            <person name="Molpeceres G."/>
            <person name="Ruiz-Duenas F.J."/>
            <person name="Serrano A."/>
            <person name="Henrissat B."/>
            <person name="Drula E."/>
            <person name="Hughes K.W."/>
            <person name="Mata J.L."/>
            <person name="Ishikawa N.K."/>
            <person name="Vargas-Isla R."/>
            <person name="Ushijima S."/>
            <person name="Smith C.A."/>
            <person name="Ahrendt S."/>
            <person name="Andreopoulos W."/>
            <person name="He G."/>
            <person name="Labutti K."/>
            <person name="Lipzen A."/>
            <person name="Ng V."/>
            <person name="Sandor L."/>
            <person name="Barry K."/>
            <person name="Martinez A.T."/>
            <person name="Xiao Y."/>
            <person name="Gibbons J.G."/>
            <person name="Terashima K."/>
            <person name="Hibbett D.S."/>
            <person name="Grigoriev I.V."/>
        </authorList>
    </citation>
    <scope>NUCLEOTIDE SEQUENCE</scope>
    <source>
        <strain evidence="4">TFB10827</strain>
    </source>
</reference>
<evidence type="ECO:0000259" key="3">
    <source>
        <dbReference type="SMART" id="SM00906"/>
    </source>
</evidence>
<comment type="caution">
    <text evidence="4">The sequence shown here is derived from an EMBL/GenBank/DDBJ whole genome shotgun (WGS) entry which is preliminary data.</text>
</comment>
<feature type="region of interest" description="Disordered" evidence="2">
    <location>
        <begin position="1005"/>
        <end position="1033"/>
    </location>
</feature>
<feature type="compositionally biased region" description="Basic and acidic residues" evidence="2">
    <location>
        <begin position="797"/>
        <end position="812"/>
    </location>
</feature>
<dbReference type="PANTHER" id="PTHR46910">
    <property type="entry name" value="TRANSCRIPTION FACTOR PDR1"/>
    <property type="match status" value="1"/>
</dbReference>
<protein>
    <submittedName>
        <fullName evidence="4">Fungal-specific transcription factor domain-containing protein</fullName>
    </submittedName>
</protein>
<feature type="region of interest" description="Disordered" evidence="2">
    <location>
        <begin position="171"/>
        <end position="212"/>
    </location>
</feature>
<organism evidence="4 5">
    <name type="scientific">Lentinula boryana</name>
    <dbReference type="NCBI Taxonomy" id="40481"/>
    <lineage>
        <taxon>Eukaryota</taxon>
        <taxon>Fungi</taxon>
        <taxon>Dikarya</taxon>
        <taxon>Basidiomycota</taxon>
        <taxon>Agaricomycotina</taxon>
        <taxon>Agaricomycetes</taxon>
        <taxon>Agaricomycetidae</taxon>
        <taxon>Agaricales</taxon>
        <taxon>Marasmiineae</taxon>
        <taxon>Omphalotaceae</taxon>
        <taxon>Lentinula</taxon>
    </lineage>
</organism>
<feature type="compositionally biased region" description="Polar residues" evidence="2">
    <location>
        <begin position="172"/>
        <end position="190"/>
    </location>
</feature>
<feature type="compositionally biased region" description="Low complexity" evidence="2">
    <location>
        <begin position="191"/>
        <end position="206"/>
    </location>
</feature>
<accession>A0ABQ8Q712</accession>
<feature type="compositionally biased region" description="Low complexity" evidence="2">
    <location>
        <begin position="696"/>
        <end position="710"/>
    </location>
</feature>
<evidence type="ECO:0000256" key="2">
    <source>
        <dbReference type="SAM" id="MobiDB-lite"/>
    </source>
</evidence>
<dbReference type="EMBL" id="MU790715">
    <property type="protein sequence ID" value="KAJ3994243.1"/>
    <property type="molecule type" value="Genomic_DNA"/>
</dbReference>
<evidence type="ECO:0000256" key="1">
    <source>
        <dbReference type="ARBA" id="ARBA00023242"/>
    </source>
</evidence>
<keyword evidence="5" id="KW-1185">Reference proteome</keyword>
<dbReference type="InterPro" id="IPR050987">
    <property type="entry name" value="AtrR-like"/>
</dbReference>
<dbReference type="CDD" id="cd12148">
    <property type="entry name" value="fungal_TF_MHR"/>
    <property type="match status" value="1"/>
</dbReference>
<evidence type="ECO:0000313" key="5">
    <source>
        <dbReference type="Proteomes" id="UP001163828"/>
    </source>
</evidence>
<evidence type="ECO:0000313" key="4">
    <source>
        <dbReference type="EMBL" id="KAJ3994243.1"/>
    </source>
</evidence>
<sequence>MNHPQDSRKDVRRVPATCVNRGKVRLKYSYKELARSPDNFLAPLSQFDVRTTGFPQSDELKHDSLGDSAKMPGNICSNCKSFNSECTHTSSNKKKHTFINTATVPQGSTSQKQRGTINNNVQLGDNFSFAKRQISVILDTPSYQVPVNDQTLLQRTLTEISAYARSLEKTLSETGPYTNSRTTPEPLTNISSHSSPSSNIDVSSTSLHPTDPTAVYSVYRGHGITEDDMTNDDPVPAEVNLADSVKNLELKESDHSFFGRSSQLALVKTALKIKEEYDGVTSLPTNVTETSIPHKLDYILQSEPHFDGKKRAAFWNVYPWQRPEPFSQPALIFPPLDLLTSLVDLYFVHRNTFFPLLHRPTFQRGLDSHLHERERAFGELVLSVCALGGRFSSDERVCADGAPRGSEERFHSAGWQYINQIDALQEDPQNALYKVQTICNIIIFLSSTSSPGPIWTLLSIGVRYAQAIGAHRRAFFGTKPSVKHELWKRAYWILISLDSFTSAYLGRPKATDPAEYDLDLPIECDDEFWEHPDPEQAFKQPQGRPSLMAFWTMNLKLMDILAFAQKNLYAVKKPSEIWGSSNLRVPSWDAKVVSELDAALNRWVDHIPDHLRWDPHREDLVFFGQSCSLYCTYYFVQIHVHRPFIRPEIPRTSRQKDYSGMSYSSLGVCANAARSCLHVLDLHSRRTDFYSPQPSPESTSSTSTASVPCAAPSQMTNSPVILFNSVIMILLNLWSGKRLGFVADFKREMEDVYLSLRVLKGYEKKYQNAGRMYDIINELISVMDPSDVSTGSRPRKRDRDEDRDRNRVRAREPMTYGASHTHVNNPHRNFESNITSSFKSQSSLSDAVPNVHDQILTPPTNSSMFSSPSARLLSSSFFSQSDSPSYPEASNVSSARSTGFFDNAVDAALELPLHTEDLGRLPIHLGSDHPSYQGYYSDVDVYAGPTLDASSGLKKFGANPVHGFQYADMSSGTGNDPHHSDAVVPGVWGLSGSSSLQHPIAHSHFGEPRNAGFIDNVEPDQSQQSQHSQDQSSTLIPAQNAFTNMFNATPARDGWFDWSMYLSNVDDLLRTVDSTQ</sequence>
<feature type="compositionally biased region" description="Low complexity" evidence="2">
    <location>
        <begin position="1020"/>
        <end position="1033"/>
    </location>
</feature>
<name>A0ABQ8Q712_9AGAR</name>
<dbReference type="PANTHER" id="PTHR46910:SF38">
    <property type="entry name" value="ZN(2)-C6 FUNGAL-TYPE DOMAIN-CONTAINING PROTEIN"/>
    <property type="match status" value="1"/>
</dbReference>
<dbReference type="Proteomes" id="UP001163828">
    <property type="component" value="Unassembled WGS sequence"/>
</dbReference>
<gene>
    <name evidence="4" type="ORF">F5050DRAFT_1839249</name>
</gene>
<proteinExistence type="predicted"/>
<feature type="domain" description="Xylanolytic transcriptional activator regulatory" evidence="3">
    <location>
        <begin position="454"/>
        <end position="527"/>
    </location>
</feature>
<keyword evidence="1" id="KW-0539">Nucleus</keyword>
<dbReference type="Pfam" id="PF04082">
    <property type="entry name" value="Fungal_trans"/>
    <property type="match status" value="1"/>
</dbReference>
<dbReference type="InterPro" id="IPR007219">
    <property type="entry name" value="XnlR_reg_dom"/>
</dbReference>